<keyword evidence="1" id="KW-0812">Transmembrane</keyword>
<dbReference type="OrthoDB" id="4954974at2"/>
<dbReference type="InterPro" id="IPR007047">
    <property type="entry name" value="Flp_Fap"/>
</dbReference>
<feature type="transmembrane region" description="Helical" evidence="1">
    <location>
        <begin position="30"/>
        <end position="52"/>
    </location>
</feature>
<organism evidence="2 3">
    <name type="scientific">Pseudarthrobacter equi</name>
    <dbReference type="NCBI Taxonomy" id="728066"/>
    <lineage>
        <taxon>Bacteria</taxon>
        <taxon>Bacillati</taxon>
        <taxon>Actinomycetota</taxon>
        <taxon>Actinomycetes</taxon>
        <taxon>Micrococcales</taxon>
        <taxon>Micrococcaceae</taxon>
        <taxon>Pseudarthrobacter</taxon>
    </lineage>
</organism>
<evidence type="ECO:0000313" key="2">
    <source>
        <dbReference type="EMBL" id="SDT47791.1"/>
    </source>
</evidence>
<dbReference type="AlphaFoldDB" id="A0A1H2APE2"/>
<dbReference type="Proteomes" id="UP000198751">
    <property type="component" value="Chromosome I"/>
</dbReference>
<accession>A0A1H2APE2</accession>
<keyword evidence="3" id="KW-1185">Reference proteome</keyword>
<dbReference type="EMBL" id="LT629779">
    <property type="protein sequence ID" value="SDT47791.1"/>
    <property type="molecule type" value="Genomic_DNA"/>
</dbReference>
<protein>
    <submittedName>
        <fullName evidence="2">Pilus assembly protein Flp/PilA</fullName>
    </submittedName>
</protein>
<keyword evidence="1" id="KW-0472">Membrane</keyword>
<dbReference type="Pfam" id="PF04964">
    <property type="entry name" value="Flp_Fap"/>
    <property type="match status" value="1"/>
</dbReference>
<dbReference type="RefSeq" id="WP_091721917.1">
    <property type="nucleotide sequence ID" value="NZ_LT629779.1"/>
</dbReference>
<sequence length="70" mass="7390">MAHLSPKSSFISDLARKIRTEEDGATATEYSITVGFIAIVIVAGVGLFGLALNDHFNDLATEIETALGIP</sequence>
<keyword evidence="1" id="KW-1133">Transmembrane helix</keyword>
<gene>
    <name evidence="2" type="ORF">SAMN04489743_3101</name>
</gene>
<reference evidence="3" key="1">
    <citation type="submission" date="2016-10" db="EMBL/GenBank/DDBJ databases">
        <authorList>
            <person name="Varghese N."/>
            <person name="Submissions S."/>
        </authorList>
    </citation>
    <scope>NUCLEOTIDE SEQUENCE [LARGE SCALE GENOMIC DNA]</scope>
    <source>
        <strain evidence="3">IMMIB L-1606</strain>
    </source>
</reference>
<name>A0A1H2APE2_9MICC</name>
<evidence type="ECO:0000313" key="3">
    <source>
        <dbReference type="Proteomes" id="UP000198751"/>
    </source>
</evidence>
<proteinExistence type="predicted"/>
<evidence type="ECO:0000256" key="1">
    <source>
        <dbReference type="SAM" id="Phobius"/>
    </source>
</evidence>